<organism evidence="2 3">
    <name type="scientific">Diversispora eburnea</name>
    <dbReference type="NCBI Taxonomy" id="1213867"/>
    <lineage>
        <taxon>Eukaryota</taxon>
        <taxon>Fungi</taxon>
        <taxon>Fungi incertae sedis</taxon>
        <taxon>Mucoromycota</taxon>
        <taxon>Glomeromycotina</taxon>
        <taxon>Glomeromycetes</taxon>
        <taxon>Diversisporales</taxon>
        <taxon>Diversisporaceae</taxon>
        <taxon>Diversispora</taxon>
    </lineage>
</organism>
<dbReference type="PANTHER" id="PTHR30053:SF14">
    <property type="entry name" value="TRANSLATION ELONGATION FACTOR KOW-LIKE DOMAIN-CONTAINING PROTEIN"/>
    <property type="match status" value="1"/>
</dbReference>
<dbReference type="InterPro" id="IPR008991">
    <property type="entry name" value="Translation_prot_SH3-like_sf"/>
</dbReference>
<reference evidence="2" key="1">
    <citation type="submission" date="2021-06" db="EMBL/GenBank/DDBJ databases">
        <authorList>
            <person name="Kallberg Y."/>
            <person name="Tangrot J."/>
            <person name="Rosling A."/>
        </authorList>
    </citation>
    <scope>NUCLEOTIDE SEQUENCE</scope>
    <source>
        <strain evidence="2">AZ414A</strain>
    </source>
</reference>
<protein>
    <submittedName>
        <fullName evidence="2">4124_t:CDS:1</fullName>
    </submittedName>
</protein>
<dbReference type="InterPro" id="IPR014722">
    <property type="entry name" value="Rib_uL2_dom2"/>
</dbReference>
<dbReference type="Proteomes" id="UP000789706">
    <property type="component" value="Unassembled WGS sequence"/>
</dbReference>
<evidence type="ECO:0000313" key="3">
    <source>
        <dbReference type="Proteomes" id="UP000789706"/>
    </source>
</evidence>
<accession>A0A9N8YRQ0</accession>
<dbReference type="GO" id="GO:0005737">
    <property type="term" value="C:cytoplasm"/>
    <property type="evidence" value="ECO:0007669"/>
    <property type="project" value="TreeGrafter"/>
</dbReference>
<evidence type="ECO:0000313" key="2">
    <source>
        <dbReference type="EMBL" id="CAG8443601.1"/>
    </source>
</evidence>
<dbReference type="InterPro" id="IPR013185">
    <property type="entry name" value="Transl_elong_KOW-like"/>
</dbReference>
<sequence>MFAFNRNLIYLTKAPLLNYVARRSLKTATRDISKGNVIEYKDRHFIVTKVDSHFTGRGVSTTKFELKDAITGQKLIERVKPNDSFEGGEKSLKLLDDNMNLTVAFIESEGDNQPVTIRLPLMYAYTVVSDTPKIGHSTKAQKVIEIKGGIQVQVPEFVNPCQ</sequence>
<name>A0A9N8YRQ0_9GLOM</name>
<evidence type="ECO:0000259" key="1">
    <source>
        <dbReference type="Pfam" id="PF08207"/>
    </source>
</evidence>
<proteinExistence type="predicted"/>
<dbReference type="PANTHER" id="PTHR30053">
    <property type="entry name" value="ELONGATION FACTOR P"/>
    <property type="match status" value="1"/>
</dbReference>
<dbReference type="GO" id="GO:0003746">
    <property type="term" value="F:translation elongation factor activity"/>
    <property type="evidence" value="ECO:0007669"/>
    <property type="project" value="TreeGrafter"/>
</dbReference>
<keyword evidence="3" id="KW-1185">Reference proteome</keyword>
<dbReference type="OrthoDB" id="7025426at2759"/>
<feature type="domain" description="Translation elongation factor KOW-like" evidence="1">
    <location>
        <begin position="29"/>
        <end position="85"/>
    </location>
</feature>
<dbReference type="Gene3D" id="2.30.30.30">
    <property type="match status" value="1"/>
</dbReference>
<dbReference type="Pfam" id="PF08207">
    <property type="entry name" value="EFP_N"/>
    <property type="match status" value="1"/>
</dbReference>
<dbReference type="SUPFAM" id="SSF50104">
    <property type="entry name" value="Translation proteins SH3-like domain"/>
    <property type="match status" value="1"/>
</dbReference>
<dbReference type="EMBL" id="CAJVPK010000075">
    <property type="protein sequence ID" value="CAG8443601.1"/>
    <property type="molecule type" value="Genomic_DNA"/>
</dbReference>
<dbReference type="InterPro" id="IPR020599">
    <property type="entry name" value="Transl_elong_fac_P/YeiP"/>
</dbReference>
<gene>
    <name evidence="2" type="ORF">DEBURN_LOCUS1632</name>
</gene>
<comment type="caution">
    <text evidence="2">The sequence shown here is derived from an EMBL/GenBank/DDBJ whole genome shotgun (WGS) entry which is preliminary data.</text>
</comment>
<dbReference type="AlphaFoldDB" id="A0A9N8YRQ0"/>